<dbReference type="PANTHER" id="PTHR46481:SF10">
    <property type="entry name" value="ZINC FINGER BED DOMAIN-CONTAINING PROTEIN 39"/>
    <property type="match status" value="1"/>
</dbReference>
<feature type="compositionally biased region" description="Basic and acidic residues" evidence="6">
    <location>
        <begin position="623"/>
        <end position="632"/>
    </location>
</feature>
<feature type="compositionally biased region" description="Basic and acidic residues" evidence="6">
    <location>
        <begin position="18"/>
        <end position="48"/>
    </location>
</feature>
<evidence type="ECO:0000256" key="4">
    <source>
        <dbReference type="ARBA" id="ARBA00022833"/>
    </source>
</evidence>
<evidence type="ECO:0000256" key="5">
    <source>
        <dbReference type="ARBA" id="ARBA00023242"/>
    </source>
</evidence>
<evidence type="ECO:0000313" key="8">
    <source>
        <dbReference type="EMBL" id="KAL1521557.1"/>
    </source>
</evidence>
<dbReference type="Proteomes" id="UP001515480">
    <property type="component" value="Unassembled WGS sequence"/>
</dbReference>
<evidence type="ECO:0000313" key="9">
    <source>
        <dbReference type="Proteomes" id="UP001515480"/>
    </source>
</evidence>
<dbReference type="PANTHER" id="PTHR46481">
    <property type="entry name" value="ZINC FINGER BED DOMAIN-CONTAINING PROTEIN 4"/>
    <property type="match status" value="1"/>
</dbReference>
<dbReference type="GO" id="GO:0005634">
    <property type="term" value="C:nucleus"/>
    <property type="evidence" value="ECO:0007669"/>
    <property type="project" value="UniProtKB-SubCell"/>
</dbReference>
<evidence type="ECO:0000256" key="2">
    <source>
        <dbReference type="ARBA" id="ARBA00022723"/>
    </source>
</evidence>
<keyword evidence="9" id="KW-1185">Reference proteome</keyword>
<dbReference type="AlphaFoldDB" id="A0AB34JLG1"/>
<keyword evidence="4" id="KW-0862">Zinc</keyword>
<name>A0AB34JLG1_PRYPA</name>
<dbReference type="Pfam" id="PF05699">
    <property type="entry name" value="Dimer_Tnp_hAT"/>
    <property type="match status" value="1"/>
</dbReference>
<feature type="region of interest" description="Disordered" evidence="6">
    <location>
        <begin position="18"/>
        <end position="81"/>
    </location>
</feature>
<dbReference type="GO" id="GO:0046983">
    <property type="term" value="F:protein dimerization activity"/>
    <property type="evidence" value="ECO:0007669"/>
    <property type="project" value="InterPro"/>
</dbReference>
<dbReference type="InterPro" id="IPR012337">
    <property type="entry name" value="RNaseH-like_sf"/>
</dbReference>
<evidence type="ECO:0000259" key="7">
    <source>
        <dbReference type="Pfam" id="PF05699"/>
    </source>
</evidence>
<evidence type="ECO:0000256" key="3">
    <source>
        <dbReference type="ARBA" id="ARBA00022771"/>
    </source>
</evidence>
<protein>
    <recommendedName>
        <fullName evidence="7">HAT C-terminal dimerisation domain-containing protein</fullName>
    </recommendedName>
</protein>
<keyword evidence="3" id="KW-0863">Zinc-finger</keyword>
<comment type="subcellular location">
    <subcellularLocation>
        <location evidence="1">Nucleus</location>
    </subcellularLocation>
</comment>
<feature type="domain" description="HAT C-terminal dimerisation" evidence="7">
    <location>
        <begin position="662"/>
        <end position="737"/>
    </location>
</feature>
<evidence type="ECO:0000256" key="6">
    <source>
        <dbReference type="SAM" id="MobiDB-lite"/>
    </source>
</evidence>
<comment type="caution">
    <text evidence="8">The sequence shown here is derived from an EMBL/GenBank/DDBJ whole genome shotgun (WGS) entry which is preliminary data.</text>
</comment>
<dbReference type="GO" id="GO:0008270">
    <property type="term" value="F:zinc ion binding"/>
    <property type="evidence" value="ECO:0007669"/>
    <property type="project" value="UniProtKB-KW"/>
</dbReference>
<evidence type="ECO:0000256" key="1">
    <source>
        <dbReference type="ARBA" id="ARBA00004123"/>
    </source>
</evidence>
<gene>
    <name evidence="8" type="ORF">AB1Y20_021216</name>
</gene>
<dbReference type="EMBL" id="JBGBPQ010000007">
    <property type="protein sequence ID" value="KAL1521557.1"/>
    <property type="molecule type" value="Genomic_DNA"/>
</dbReference>
<dbReference type="InterPro" id="IPR008906">
    <property type="entry name" value="HATC_C_dom"/>
</dbReference>
<organism evidence="8 9">
    <name type="scientific">Prymnesium parvum</name>
    <name type="common">Toxic golden alga</name>
    <dbReference type="NCBI Taxonomy" id="97485"/>
    <lineage>
        <taxon>Eukaryota</taxon>
        <taxon>Haptista</taxon>
        <taxon>Haptophyta</taxon>
        <taxon>Prymnesiophyceae</taxon>
        <taxon>Prymnesiales</taxon>
        <taxon>Prymnesiaceae</taxon>
        <taxon>Prymnesium</taxon>
    </lineage>
</organism>
<feature type="region of interest" description="Disordered" evidence="6">
    <location>
        <begin position="607"/>
        <end position="656"/>
    </location>
</feature>
<proteinExistence type="predicted"/>
<keyword evidence="2" id="KW-0479">Metal-binding</keyword>
<dbReference type="SUPFAM" id="SSF53098">
    <property type="entry name" value="Ribonuclease H-like"/>
    <property type="match status" value="1"/>
</dbReference>
<reference evidence="8 9" key="1">
    <citation type="journal article" date="2024" name="Science">
        <title>Giant polyketide synthase enzymes in the biosynthesis of giant marine polyether toxins.</title>
        <authorList>
            <person name="Fallon T.R."/>
            <person name="Shende V.V."/>
            <person name="Wierzbicki I.H."/>
            <person name="Pendleton A.L."/>
            <person name="Watervoot N.F."/>
            <person name="Auber R.P."/>
            <person name="Gonzalez D.J."/>
            <person name="Wisecaver J.H."/>
            <person name="Moore B.S."/>
        </authorList>
    </citation>
    <scope>NUCLEOTIDE SEQUENCE [LARGE SCALE GENOMIC DNA]</scope>
    <source>
        <strain evidence="8 9">12B1</strain>
    </source>
</reference>
<keyword evidence="5" id="KW-0539">Nucleus</keyword>
<feature type="compositionally biased region" description="Basic residues" evidence="6">
    <location>
        <begin position="633"/>
        <end position="647"/>
    </location>
</feature>
<sequence>MIVEFRAREKLRLEKVEAEAKKKQEEKEAKKSEELKDQAERAAARRLADQANKGDAPADNTAGQAEDAAKRGPPKGTRRTSPWWRFFSQEGCDIHYANCTLNKPGTNDLCNDSIKIKDGPTGLRNHIMYVHPDDFVRVQQELKAKEVQEPSPAGADVTQVELPAVTSTIRDKLHLAHSRWIVKHKRPLSITEDEAYRHIWKLAMHGAYVPPDHHTVLSGVLKLSSQGLEKLRKVNSSMRKAGLKPSIAGDIWSDRGVSLFGICQYHIDDGWNIIELVTAASPFSKERHTHDAIDEKTKDACALAGFPADVLSGVFCAVSDNGANMVKGWDGFGRAPCCVHKVQLSVKLFLSHGDIAPLRVKQKGIVSHFSFSTGIDGLGALKSCQKKCQLPSHHPIRDNETRWNGSHAQMEFFRVHQRAIQLYDVEHARKAGDVYKQHQLNLEDWLINCHAVAVLQPFADWTTMMQATKGYPTLPLVLPTLYHLIENTSPGTSLLFSFPGSREYELLPHEMHQGVLAARTALHEDLLDRWVTKLDCNVKRTFAIASLLHPFFKDYAFIEGLSFIPAGEKAWALKELRTDWEYVWSQHNVVMVDLEADVTATRVNAASDASASISPPPSTVAHQETDAHEAAPKKRKLSVGGLLRKRPATTDEQQTAAYERSELDEYLSEPTETESELNVLQWWRGNAARWPKLARMVLQYFAAPASSAGVERLFSAAGRMHDDLKKSAKDSTLQHSLMAAYNVD</sequence>
<accession>A0AB34JLG1</accession>
<dbReference type="InterPro" id="IPR052035">
    <property type="entry name" value="ZnF_BED_domain_contain"/>
</dbReference>